<dbReference type="InterPro" id="IPR032675">
    <property type="entry name" value="LRR_dom_sf"/>
</dbReference>
<evidence type="ECO:0000256" key="6">
    <source>
        <dbReference type="SAM" id="Coils"/>
    </source>
</evidence>
<comment type="caution">
    <text evidence="10">The sequence shown here is derived from an EMBL/GenBank/DDBJ whole genome shotgun (WGS) entry which is preliminary data.</text>
</comment>
<organism evidence="10 11">
    <name type="scientific">Rhododendron simsii</name>
    <name type="common">Sims's rhododendron</name>
    <dbReference type="NCBI Taxonomy" id="118357"/>
    <lineage>
        <taxon>Eukaryota</taxon>
        <taxon>Viridiplantae</taxon>
        <taxon>Streptophyta</taxon>
        <taxon>Embryophyta</taxon>
        <taxon>Tracheophyta</taxon>
        <taxon>Spermatophyta</taxon>
        <taxon>Magnoliopsida</taxon>
        <taxon>eudicotyledons</taxon>
        <taxon>Gunneridae</taxon>
        <taxon>Pentapetalae</taxon>
        <taxon>asterids</taxon>
        <taxon>Ericales</taxon>
        <taxon>Ericaceae</taxon>
        <taxon>Ericoideae</taxon>
        <taxon>Rhodoreae</taxon>
        <taxon>Rhododendron</taxon>
    </lineage>
</organism>
<evidence type="ECO:0000256" key="4">
    <source>
        <dbReference type="ARBA" id="ARBA00022821"/>
    </source>
</evidence>
<dbReference type="InterPro" id="IPR057135">
    <property type="entry name" value="At4g27190-like_LRR"/>
</dbReference>
<dbReference type="InterPro" id="IPR002182">
    <property type="entry name" value="NB-ARC"/>
</dbReference>
<gene>
    <name evidence="10" type="ORF">RHSIM_RhsimUnG0029200</name>
</gene>
<evidence type="ECO:0000256" key="2">
    <source>
        <dbReference type="ARBA" id="ARBA00022614"/>
    </source>
</evidence>
<dbReference type="Pfam" id="PF00931">
    <property type="entry name" value="NB-ARC"/>
    <property type="match status" value="1"/>
</dbReference>
<sequence>MALDCVLSIGGKIAEYLIDPIGRQFGYLIYYNTNLQRLRDKVKMLEERRGDVQLMVNQANRKGELIRHKVEGWMARVDVANREANNILIQGQANEGCLNGRCQNPKSRHSISRKAKKMVEKVAELHEGGDFTRVSHPAPPLGIESRPIDGIKCFESRSSILKEVMEALKEDGANSMIGICGMGGVGKTTLVKQVAKKAKAEKLFDEVVMATVSQNLEAKKIQGEIADLLRFKFEQESDSGRADVLRGQLKQKERILVILDDVWKRFELNNIGIPFGDDHRGCKILVTSRSEEVCNDMGAQKNFPVQILHKEEAWNLFKEMAGIPDDDTNFRSTKTAVANECGGLPIAIVTVARALKGKGKSSWDSALEALRKSIGKNVREVEDKVFKSLELSFNFLKSIEAQRCFLLCSLYSEDYDIPIEDLVRNGYGQKLFEGIKSVGEARARVHDNVDHLKKCFLLMDGKSEVHVKMHDVVRDVAISIASREEHSFMIRCVEALKEWPEEERRGNYGVISMRCTGMGWGLPDNLEFLRLQLLRLESDNSKFHIVSLKSFYQGMKELKVVALSRMVIPSLAPSLRCLANLQTLTLSDCNLSRTDLSVIGGLMNLEILSFTGSNIKELPREIGNLTRLKLLDLLRCRETRIPHGVLTSLSKLEELYIGKSFTGWDVVEDGKDIMLTNASIAELAWLPNLVALDINVPKIECWVWPRDVDILGKIRAFGISLGQSNIASMPIDGQCLLPSTNELVLKALDVSRGVMEIRGLKMLLKITTNLQLDSIIGVGHGICDLNEHGFKHLSELTVENCLDLECLINTSDDQLEKESFCALETLRLFDLPQLKHLWKDPTQLACVRNLTYVIVHGCPKLNYVFSLATARNLVQLHELCVYRCSELEVIVSNANGGEEHEIEAAGEDDDDDIVFPKLESLDLGVLPNFTGFCKGMNAVRMPQLKRLELEGISKLNCLCPASRSNNDTTIQPLFNNKDALTSIEELYLWEVEDLREIWPGDLQAKLREIGVYYCHKLSNILFPSNLSECMEKLERLMVYRCESVEVAFDLGELNIGGEGNGNIAIAIFPCLASLTLEELPRLRQVWANYPPRISQGFQNLTSLKVSKCGSLRILVSPFVARLLVNLKQLDIKECEAMEAIIDWEEEEVDDGIRTNIIIFPQLTSLELRKLQLLTSLCPQGCAFQGSFLKEVQIRDCPALESLPSAVLRVIDEQR</sequence>
<reference evidence="10" key="1">
    <citation type="submission" date="2019-11" db="EMBL/GenBank/DDBJ databases">
        <authorList>
            <person name="Liu Y."/>
            <person name="Hou J."/>
            <person name="Li T.-Q."/>
            <person name="Guan C.-H."/>
            <person name="Wu X."/>
            <person name="Wu H.-Z."/>
            <person name="Ling F."/>
            <person name="Zhang R."/>
            <person name="Shi X.-G."/>
            <person name="Ren J.-P."/>
            <person name="Chen E.-F."/>
            <person name="Sun J.-M."/>
        </authorList>
    </citation>
    <scope>NUCLEOTIDE SEQUENCE</scope>
    <source>
        <strain evidence="10">Adult_tree_wgs_1</strain>
        <tissue evidence="10">Leaves</tissue>
    </source>
</reference>
<keyword evidence="4" id="KW-0611">Plant defense</keyword>
<dbReference type="GO" id="GO:0043531">
    <property type="term" value="F:ADP binding"/>
    <property type="evidence" value="ECO:0007669"/>
    <property type="project" value="InterPro"/>
</dbReference>
<dbReference type="Gene3D" id="3.40.50.300">
    <property type="entry name" value="P-loop containing nucleotide triphosphate hydrolases"/>
    <property type="match status" value="1"/>
</dbReference>
<dbReference type="GO" id="GO:0005524">
    <property type="term" value="F:ATP binding"/>
    <property type="evidence" value="ECO:0007669"/>
    <property type="project" value="UniProtKB-KW"/>
</dbReference>
<evidence type="ECO:0000256" key="5">
    <source>
        <dbReference type="ARBA" id="ARBA00022840"/>
    </source>
</evidence>
<evidence type="ECO:0000256" key="1">
    <source>
        <dbReference type="ARBA" id="ARBA00008894"/>
    </source>
</evidence>
<keyword evidence="5" id="KW-0067">ATP-binding</keyword>
<dbReference type="PANTHER" id="PTHR33463:SF203">
    <property type="entry name" value="AAA+ ATPASE DOMAIN-CONTAINING PROTEIN"/>
    <property type="match status" value="1"/>
</dbReference>
<evidence type="ECO:0000259" key="9">
    <source>
        <dbReference type="Pfam" id="PF23598"/>
    </source>
</evidence>
<dbReference type="SUPFAM" id="SSF52058">
    <property type="entry name" value="L domain-like"/>
    <property type="match status" value="1"/>
</dbReference>
<dbReference type="Gene3D" id="1.10.8.430">
    <property type="entry name" value="Helical domain of apoptotic protease-activating factors"/>
    <property type="match status" value="1"/>
</dbReference>
<evidence type="ECO:0000313" key="11">
    <source>
        <dbReference type="Proteomes" id="UP000626092"/>
    </source>
</evidence>
<dbReference type="EMBL" id="WJXA01000069">
    <property type="protein sequence ID" value="KAF7116433.1"/>
    <property type="molecule type" value="Genomic_DNA"/>
</dbReference>
<feature type="coiled-coil region" evidence="6">
    <location>
        <begin position="28"/>
        <end position="62"/>
    </location>
</feature>
<evidence type="ECO:0000313" key="10">
    <source>
        <dbReference type="EMBL" id="KAF7116433.1"/>
    </source>
</evidence>
<name>A0A834FX16_RHOSS</name>
<keyword evidence="3" id="KW-0677">Repeat</keyword>
<evidence type="ECO:0000259" key="7">
    <source>
        <dbReference type="Pfam" id="PF00931"/>
    </source>
</evidence>
<dbReference type="InterPro" id="IPR042197">
    <property type="entry name" value="Apaf_helical"/>
</dbReference>
<dbReference type="SUPFAM" id="SSF52047">
    <property type="entry name" value="RNI-like"/>
    <property type="match status" value="1"/>
</dbReference>
<evidence type="ECO:0000256" key="3">
    <source>
        <dbReference type="ARBA" id="ARBA00022737"/>
    </source>
</evidence>
<dbReference type="Pfam" id="PF23247">
    <property type="entry name" value="LRR_RPS2"/>
    <property type="match status" value="2"/>
</dbReference>
<keyword evidence="6" id="KW-0175">Coiled coil</keyword>
<dbReference type="PRINTS" id="PR00364">
    <property type="entry name" value="DISEASERSIST"/>
</dbReference>
<dbReference type="GO" id="GO:0006952">
    <property type="term" value="P:defense response"/>
    <property type="evidence" value="ECO:0007669"/>
    <property type="project" value="UniProtKB-KW"/>
</dbReference>
<dbReference type="Gene3D" id="3.80.10.10">
    <property type="entry name" value="Ribonuclease Inhibitor"/>
    <property type="match status" value="3"/>
</dbReference>
<dbReference type="AlphaFoldDB" id="A0A834FX16"/>
<dbReference type="SUPFAM" id="SSF52540">
    <property type="entry name" value="P-loop containing nucleoside triphosphate hydrolases"/>
    <property type="match status" value="1"/>
</dbReference>
<dbReference type="InterPro" id="IPR055414">
    <property type="entry name" value="LRR_R13L4/SHOC2-like"/>
</dbReference>
<comment type="similarity">
    <text evidence="1">Belongs to the disease resistance NB-LRR family.</text>
</comment>
<feature type="domain" description="Disease resistance R13L4/SHOC-2-like LRR" evidence="9">
    <location>
        <begin position="570"/>
        <end position="659"/>
    </location>
</feature>
<keyword evidence="5" id="KW-0547">Nucleotide-binding</keyword>
<dbReference type="InterPro" id="IPR050905">
    <property type="entry name" value="Plant_NBS-LRR"/>
</dbReference>
<feature type="domain" description="NB-ARC" evidence="7">
    <location>
        <begin position="161"/>
        <end position="321"/>
    </location>
</feature>
<dbReference type="PANTHER" id="PTHR33463">
    <property type="entry name" value="NB-ARC DOMAIN-CONTAINING PROTEIN-RELATED"/>
    <property type="match status" value="1"/>
</dbReference>
<feature type="domain" description="Disease resistance protein At4g27190-like leucine-rich repeats" evidence="8">
    <location>
        <begin position="984"/>
        <end position="1135"/>
    </location>
</feature>
<dbReference type="Proteomes" id="UP000626092">
    <property type="component" value="Unassembled WGS sequence"/>
</dbReference>
<protein>
    <recommendedName>
        <fullName evidence="12">AAA+ ATPase domain-containing protein</fullName>
    </recommendedName>
</protein>
<dbReference type="FunFam" id="3.40.50.300:FF:001091">
    <property type="entry name" value="Probable disease resistance protein At1g61300"/>
    <property type="match status" value="1"/>
</dbReference>
<proteinExistence type="inferred from homology"/>
<keyword evidence="2" id="KW-0433">Leucine-rich repeat</keyword>
<keyword evidence="11" id="KW-1185">Reference proteome</keyword>
<dbReference type="Pfam" id="PF23598">
    <property type="entry name" value="LRR_14"/>
    <property type="match status" value="1"/>
</dbReference>
<evidence type="ECO:0000259" key="8">
    <source>
        <dbReference type="Pfam" id="PF23247"/>
    </source>
</evidence>
<dbReference type="InterPro" id="IPR027417">
    <property type="entry name" value="P-loop_NTPase"/>
</dbReference>
<evidence type="ECO:0008006" key="12">
    <source>
        <dbReference type="Google" id="ProtNLM"/>
    </source>
</evidence>
<accession>A0A834FX16</accession>
<dbReference type="OrthoDB" id="1579323at2759"/>
<feature type="domain" description="Disease resistance protein At4g27190-like leucine-rich repeats" evidence="8">
    <location>
        <begin position="788"/>
        <end position="884"/>
    </location>
</feature>